<feature type="compositionally biased region" description="Polar residues" evidence="8">
    <location>
        <begin position="630"/>
        <end position="640"/>
    </location>
</feature>
<evidence type="ECO:0000313" key="11">
    <source>
        <dbReference type="Proteomes" id="UP001583186"/>
    </source>
</evidence>
<feature type="region of interest" description="Disordered" evidence="8">
    <location>
        <begin position="121"/>
        <end position="152"/>
    </location>
</feature>
<proteinExistence type="inferred from homology"/>
<protein>
    <recommendedName>
        <fullName evidence="9">Homeobox domain-containing protein</fullName>
    </recommendedName>
</protein>
<feature type="compositionally biased region" description="Low complexity" evidence="8">
    <location>
        <begin position="329"/>
        <end position="345"/>
    </location>
</feature>
<dbReference type="EMBL" id="JAWCUI010000042">
    <property type="protein sequence ID" value="KAL1892768.1"/>
    <property type="molecule type" value="Genomic_DNA"/>
</dbReference>
<accession>A0ABR3YYF4</accession>
<evidence type="ECO:0000256" key="5">
    <source>
        <dbReference type="ARBA" id="ARBA00023242"/>
    </source>
</evidence>
<dbReference type="InterPro" id="IPR001356">
    <property type="entry name" value="HD"/>
</dbReference>
<reference evidence="10 11" key="1">
    <citation type="journal article" date="2024" name="IMA Fungus">
        <title>IMA Genome - F19 : A genome assembly and annotation guide to empower mycologists, including annotated draft genome sequences of Ceratocystis pirilliformis, Diaporthe australafricana, Fusarium ophioides, Paecilomyces lecythidis, and Sporothrix stenoceras.</title>
        <authorList>
            <person name="Aylward J."/>
            <person name="Wilson A.M."/>
            <person name="Visagie C.M."/>
            <person name="Spraker J."/>
            <person name="Barnes I."/>
            <person name="Buitendag C."/>
            <person name="Ceriani C."/>
            <person name="Del Mar Angel L."/>
            <person name="du Plessis D."/>
            <person name="Fuchs T."/>
            <person name="Gasser K."/>
            <person name="Kramer D."/>
            <person name="Li W."/>
            <person name="Munsamy K."/>
            <person name="Piso A."/>
            <person name="Price J.L."/>
            <person name="Sonnekus B."/>
            <person name="Thomas C."/>
            <person name="van der Nest A."/>
            <person name="van Dijk A."/>
            <person name="van Heerden A."/>
            <person name="van Vuuren N."/>
            <person name="Yilmaz N."/>
            <person name="Duong T.A."/>
            <person name="van der Merwe N.A."/>
            <person name="Wingfield M.J."/>
            <person name="Wingfield B.D."/>
        </authorList>
    </citation>
    <scope>NUCLEOTIDE SEQUENCE [LARGE SCALE GENOMIC DNA]</scope>
    <source>
        <strain evidence="10 11">CMW 5346</strain>
    </source>
</reference>
<comment type="similarity">
    <text evidence="2">Belongs to the engrailed homeobox family.</text>
</comment>
<feature type="region of interest" description="Disordered" evidence="8">
    <location>
        <begin position="328"/>
        <end position="362"/>
    </location>
</feature>
<feature type="region of interest" description="Disordered" evidence="8">
    <location>
        <begin position="188"/>
        <end position="210"/>
    </location>
</feature>
<dbReference type="SUPFAM" id="SSF46689">
    <property type="entry name" value="Homeodomain-like"/>
    <property type="match status" value="1"/>
</dbReference>
<gene>
    <name evidence="10" type="ORF">Sste5346_006851</name>
</gene>
<evidence type="ECO:0000256" key="8">
    <source>
        <dbReference type="SAM" id="MobiDB-lite"/>
    </source>
</evidence>
<feature type="domain" description="Homeobox" evidence="9">
    <location>
        <begin position="64"/>
        <end position="124"/>
    </location>
</feature>
<dbReference type="PANTHER" id="PTHR24341">
    <property type="entry name" value="HOMEOBOX PROTEIN ENGRAILED"/>
    <property type="match status" value="1"/>
</dbReference>
<dbReference type="InterPro" id="IPR009057">
    <property type="entry name" value="Homeodomain-like_sf"/>
</dbReference>
<sequence length="647" mass="69402">MDYTTMMHSIPQMGMPYAAVQRPNDINQPRHAYPYTYGGEPLYLFPHMSPHQRNMTEAQMALAAKQVDPKPRLGKDEVQLLENEFQKNPKPSSLRKREIADLLKVDNPRINNWFQNRRAKAKQMSRRVDVAGQGDVSPSASSPSEQPEDSSMVSEYFGSQNQSLPLRASSATFPAAKQPSLAIYPPANDGSAAVAQGTSPSVPSTEEYPSPKSLVYQTANSSHEIPPFAPVMNGAYLASAHHNNGSYSSHASPQHVMGGEQVSEHSFEQSLGAYVPFTTAMGVDNVMAHVGSFQSELLSVDDVPQLDKDMALPSYEVPSFDETLSQNFSAAASPGSAHSPASAISDLRFKSPPPPSNIATRRNKGVPAMLNSTALRSQAFGPKTGIDAGKRMEGGAPAIRRIASATGLMSNRVQKPSIPTAPRSPLYFERNKEALLQSLQTSATAAASGGPPLVRSLSNSTSPVSPSEAMVSNNGMVSSGSSDDEHLLPFGSSAANHNPYFATKPTFKTPPGTPGFNGLAQCGEHQRVIDSHWSFVPQDEALLTPSLGSFGSEEFPMLQSAPGYIMNSQPPTPSVHQPLGHSYFPLRLQGGATSGVQGPSSNQTEYTFPSETYMFPGSAGKMSPGRSKAKQFQFTPNVTPQDYGAEK</sequence>
<evidence type="ECO:0000256" key="3">
    <source>
        <dbReference type="ARBA" id="ARBA00023125"/>
    </source>
</evidence>
<feature type="region of interest" description="Disordered" evidence="8">
    <location>
        <begin position="617"/>
        <end position="647"/>
    </location>
</feature>
<feature type="DNA-binding region" description="Homeobox" evidence="6">
    <location>
        <begin position="66"/>
        <end position="125"/>
    </location>
</feature>
<name>A0ABR3YYF4_9PEZI</name>
<keyword evidence="5 6" id="KW-0539">Nucleus</keyword>
<dbReference type="PANTHER" id="PTHR24341:SF6">
    <property type="entry name" value="HOMEOBOX PROTEIN INVECTED"/>
    <property type="match status" value="1"/>
</dbReference>
<feature type="compositionally biased region" description="Low complexity" evidence="8">
    <location>
        <begin position="137"/>
        <end position="151"/>
    </location>
</feature>
<feature type="region of interest" description="Disordered" evidence="8">
    <location>
        <begin position="442"/>
        <end position="469"/>
    </location>
</feature>
<dbReference type="InterPro" id="IPR017970">
    <property type="entry name" value="Homeobox_CS"/>
</dbReference>
<evidence type="ECO:0000313" key="10">
    <source>
        <dbReference type="EMBL" id="KAL1892768.1"/>
    </source>
</evidence>
<dbReference type="InterPro" id="IPR050720">
    <property type="entry name" value="Engrailed_Homeobox_TFs"/>
</dbReference>
<dbReference type="PROSITE" id="PS00027">
    <property type="entry name" value="HOMEOBOX_1"/>
    <property type="match status" value="1"/>
</dbReference>
<dbReference type="Proteomes" id="UP001583186">
    <property type="component" value="Unassembled WGS sequence"/>
</dbReference>
<evidence type="ECO:0000256" key="1">
    <source>
        <dbReference type="ARBA" id="ARBA00004123"/>
    </source>
</evidence>
<comment type="caution">
    <text evidence="10">The sequence shown here is derived from an EMBL/GenBank/DDBJ whole genome shotgun (WGS) entry which is preliminary data.</text>
</comment>
<evidence type="ECO:0000259" key="9">
    <source>
        <dbReference type="PROSITE" id="PS50071"/>
    </source>
</evidence>
<evidence type="ECO:0000256" key="4">
    <source>
        <dbReference type="ARBA" id="ARBA00023155"/>
    </source>
</evidence>
<evidence type="ECO:0000256" key="7">
    <source>
        <dbReference type="RuleBase" id="RU000682"/>
    </source>
</evidence>
<evidence type="ECO:0000256" key="2">
    <source>
        <dbReference type="ARBA" id="ARBA00010896"/>
    </source>
</evidence>
<keyword evidence="3 6" id="KW-0238">DNA-binding</keyword>
<dbReference type="CDD" id="cd00086">
    <property type="entry name" value="homeodomain"/>
    <property type="match status" value="1"/>
</dbReference>
<dbReference type="Pfam" id="PF00046">
    <property type="entry name" value="Homeodomain"/>
    <property type="match status" value="1"/>
</dbReference>
<dbReference type="SMART" id="SM00389">
    <property type="entry name" value="HOX"/>
    <property type="match status" value="1"/>
</dbReference>
<dbReference type="PROSITE" id="PS50071">
    <property type="entry name" value="HOMEOBOX_2"/>
    <property type="match status" value="1"/>
</dbReference>
<feature type="compositionally biased region" description="Low complexity" evidence="8">
    <location>
        <begin position="456"/>
        <end position="469"/>
    </location>
</feature>
<keyword evidence="4 6" id="KW-0371">Homeobox</keyword>
<dbReference type="Gene3D" id="1.10.10.60">
    <property type="entry name" value="Homeodomain-like"/>
    <property type="match status" value="1"/>
</dbReference>
<comment type="subcellular location">
    <subcellularLocation>
        <location evidence="1 6 7">Nucleus</location>
    </subcellularLocation>
</comment>
<keyword evidence="11" id="KW-1185">Reference proteome</keyword>
<evidence type="ECO:0000256" key="6">
    <source>
        <dbReference type="PROSITE-ProRule" id="PRU00108"/>
    </source>
</evidence>
<organism evidence="10 11">
    <name type="scientific">Sporothrix stenoceras</name>
    <dbReference type="NCBI Taxonomy" id="5173"/>
    <lineage>
        <taxon>Eukaryota</taxon>
        <taxon>Fungi</taxon>
        <taxon>Dikarya</taxon>
        <taxon>Ascomycota</taxon>
        <taxon>Pezizomycotina</taxon>
        <taxon>Sordariomycetes</taxon>
        <taxon>Sordariomycetidae</taxon>
        <taxon>Ophiostomatales</taxon>
        <taxon>Ophiostomataceae</taxon>
        <taxon>Sporothrix</taxon>
    </lineage>
</organism>